<accession>A0A6J5LA19</accession>
<dbReference type="EMBL" id="LR796247">
    <property type="protein sequence ID" value="CAB4131438.1"/>
    <property type="molecule type" value="Genomic_DNA"/>
</dbReference>
<name>A0A6J5LA19_9CAUD</name>
<proteinExistence type="predicted"/>
<sequence>MSHYYDADGIIYPTQLDAIASNKECRFYFHDDEFSMVDWSVEPTETLDILYKERAQYIRDTNEYLILCYSGGADSTSALESFYYNGIHIDEIVMVGAFSQDSHKGSDDNHNGDIYLNSFPTLSGFNLPNTKITLLDYTKWFNDPNNFSLIKMYGNEWTKHIGSYKSVHNLFWYDLKKFVGNNKQTAYIMGSDKTSIADFATGFDHQIGVFFNDLPFTDYGNNYEDENFRRVNFHTDPHYTSTRLMRKQAHIMYTIYLMYREKYGVYNSFWRDKDKIYKRVVYNLKNPLAFESKKSVLSSVSARDMFMFDNKNSEMYSMFSEGLNTIRRYGSVGKKYFFNSRPYFLEQLNGVYNG</sequence>
<organism evidence="1">
    <name type="scientific">uncultured Caudovirales phage</name>
    <dbReference type="NCBI Taxonomy" id="2100421"/>
    <lineage>
        <taxon>Viruses</taxon>
        <taxon>Duplodnaviria</taxon>
        <taxon>Heunggongvirae</taxon>
        <taxon>Uroviricota</taxon>
        <taxon>Caudoviricetes</taxon>
        <taxon>Peduoviridae</taxon>
        <taxon>Maltschvirus</taxon>
        <taxon>Maltschvirus maltsch</taxon>
    </lineage>
</organism>
<protein>
    <submittedName>
        <fullName evidence="1">Uncharacterized protein</fullName>
    </submittedName>
</protein>
<reference evidence="1" key="1">
    <citation type="submission" date="2020-04" db="EMBL/GenBank/DDBJ databases">
        <authorList>
            <person name="Chiriac C."/>
            <person name="Salcher M."/>
            <person name="Ghai R."/>
            <person name="Kavagutti S V."/>
        </authorList>
    </citation>
    <scope>NUCLEOTIDE SEQUENCE</scope>
</reference>
<evidence type="ECO:0000313" key="1">
    <source>
        <dbReference type="EMBL" id="CAB4131438.1"/>
    </source>
</evidence>
<gene>
    <name evidence="1" type="ORF">UFOVP132_86</name>
</gene>